<evidence type="ECO:0000256" key="8">
    <source>
        <dbReference type="ARBA" id="ARBA00022803"/>
    </source>
</evidence>
<dbReference type="InterPro" id="IPR006620">
    <property type="entry name" value="Pro_4_hyd_alph"/>
</dbReference>
<evidence type="ECO:0000256" key="9">
    <source>
        <dbReference type="ARBA" id="ARBA00022824"/>
    </source>
</evidence>
<dbReference type="Gene3D" id="1.25.40.10">
    <property type="entry name" value="Tetratricopeptide repeat domain"/>
    <property type="match status" value="1"/>
</dbReference>
<keyword evidence="16" id="KW-1185">Reference proteome</keyword>
<evidence type="ECO:0000256" key="10">
    <source>
        <dbReference type="ARBA" id="ARBA00022964"/>
    </source>
</evidence>
<feature type="domain" description="Fe2OG dioxygenase" evidence="14">
    <location>
        <begin position="333"/>
        <end position="456"/>
    </location>
</feature>
<dbReference type="GO" id="GO:0031418">
    <property type="term" value="F:L-ascorbic acid binding"/>
    <property type="evidence" value="ECO:0007669"/>
    <property type="project" value="InterPro"/>
</dbReference>
<gene>
    <name evidence="15" type="ORF">NEMVEDRAFT_v1g182009</name>
</gene>
<evidence type="ECO:0000313" key="16">
    <source>
        <dbReference type="Proteomes" id="UP000001593"/>
    </source>
</evidence>
<dbReference type="Proteomes" id="UP000001593">
    <property type="component" value="Unassembled WGS sequence"/>
</dbReference>
<comment type="cofactor">
    <cofactor evidence="1">
        <name>L-ascorbate</name>
        <dbReference type="ChEBI" id="CHEBI:38290"/>
    </cofactor>
</comment>
<comment type="cofactor">
    <cofactor evidence="2">
        <name>Fe cation</name>
        <dbReference type="ChEBI" id="CHEBI:24875"/>
    </cofactor>
</comment>
<dbReference type="HOGENOM" id="CLU_017820_1_0_1"/>
<evidence type="ECO:0000256" key="13">
    <source>
        <dbReference type="ARBA" id="ARBA00023180"/>
    </source>
</evidence>
<organism evidence="15 16">
    <name type="scientific">Nematostella vectensis</name>
    <name type="common">Starlet sea anemone</name>
    <dbReference type="NCBI Taxonomy" id="45351"/>
    <lineage>
        <taxon>Eukaryota</taxon>
        <taxon>Metazoa</taxon>
        <taxon>Cnidaria</taxon>
        <taxon>Anthozoa</taxon>
        <taxon>Hexacorallia</taxon>
        <taxon>Actiniaria</taxon>
        <taxon>Edwardsiidae</taxon>
        <taxon>Nematostella</taxon>
    </lineage>
</organism>
<dbReference type="eggNOG" id="KOG4459">
    <property type="taxonomic scope" value="Eukaryota"/>
</dbReference>
<dbReference type="SMART" id="SM00702">
    <property type="entry name" value="P4Hc"/>
    <property type="match status" value="1"/>
</dbReference>
<dbReference type="Gene3D" id="2.60.120.620">
    <property type="entry name" value="q2cbj1_9rhob like domain"/>
    <property type="match status" value="1"/>
</dbReference>
<evidence type="ECO:0000256" key="3">
    <source>
        <dbReference type="ARBA" id="ARBA00006487"/>
    </source>
</evidence>
<evidence type="ECO:0000256" key="1">
    <source>
        <dbReference type="ARBA" id="ARBA00001961"/>
    </source>
</evidence>
<dbReference type="InterPro" id="IPR044862">
    <property type="entry name" value="Pro_4_hyd_alph_FE2OG_OXY"/>
</dbReference>
<evidence type="ECO:0000256" key="11">
    <source>
        <dbReference type="ARBA" id="ARBA00023002"/>
    </source>
</evidence>
<protein>
    <recommendedName>
        <fullName evidence="4">procollagen-proline 3-dioxygenase</fullName>
        <ecNumber evidence="4">1.14.11.7</ecNumber>
    </recommendedName>
</protein>
<dbReference type="STRING" id="45351.A7RU51"/>
<dbReference type="EMBL" id="DS469539">
    <property type="protein sequence ID" value="EDO45024.1"/>
    <property type="molecule type" value="Genomic_DNA"/>
</dbReference>
<dbReference type="PANTHER" id="PTHR14049:SF9">
    <property type="entry name" value="PROCOLLAGEN-PROLINE 3-DIOXYGENASE"/>
    <property type="match status" value="1"/>
</dbReference>
<keyword evidence="7" id="KW-0677">Repeat</keyword>
<dbReference type="EC" id="1.14.11.7" evidence="4"/>
<accession>A7RU51</accession>
<dbReference type="InterPro" id="IPR039575">
    <property type="entry name" value="P3H"/>
</dbReference>
<keyword evidence="13" id="KW-0325">Glycoprotein</keyword>
<dbReference type="InterPro" id="IPR056585">
    <property type="entry name" value="Leprecan_dom"/>
</dbReference>
<evidence type="ECO:0000256" key="5">
    <source>
        <dbReference type="ARBA" id="ARBA00022723"/>
    </source>
</evidence>
<dbReference type="InterPro" id="IPR011990">
    <property type="entry name" value="TPR-like_helical_dom_sf"/>
</dbReference>
<comment type="similarity">
    <text evidence="3">Belongs to the leprecan family.</text>
</comment>
<keyword evidence="11" id="KW-0560">Oxidoreductase</keyword>
<keyword evidence="10" id="KW-0223">Dioxygenase</keyword>
<evidence type="ECO:0000256" key="2">
    <source>
        <dbReference type="ARBA" id="ARBA00001962"/>
    </source>
</evidence>
<proteinExistence type="inferred from homology"/>
<dbReference type="PhylomeDB" id="A7RU51"/>
<dbReference type="FunCoup" id="A7RU51">
    <property type="interactions" value="73"/>
</dbReference>
<dbReference type="InterPro" id="IPR005123">
    <property type="entry name" value="Oxoglu/Fe-dep_dioxygenase_dom"/>
</dbReference>
<sequence length="500" mass="57662">MLDNMKYYKSLPIVTDDLMISFEPMLHQEKYFKAVKFYEEQKFELAVEGFEETLKEYYKAYERCKLMCEEKRESNKMLGRSGLYGVYVDVLSCRAQCPIELATVKGHTVDKYLARHYNYLQMSYWKAGQTLKAAECATTYLLLDPDDDNMIDNLKYFRWYSKANGEQIQARKEVIDYYREVTLESRLLHLAVMYTDEDNMAFSDELFEDADAPDSEEDKKDKGLQIAENAVVTMTEDKLNGSNRFVADQFISEEECKTLMDLARKTAKLGDGYNDRSMPDGKPFSFTEQETFEGVTPVSAAKAIMQGKVDIEPVDLYLNSSERMRDFVEDYFQLETPLYFSYSHLVCRTSLPGGMIEKQHISHPVHSDNCLLHHDGPGTCPKRSPAFTWRDYSALLYLNEDFEGGEFIFTHPNETIQAAVKPKCGRMVGFSAGVENLHGVLGVEGRRCAVALWFTMRVKHDEMSRWEAKKLVRQAKEKMVGKENLQQQFAKPDIQSHAEL</sequence>
<keyword evidence="5" id="KW-0479">Metal-binding</keyword>
<dbReference type="OMA" id="PDDADMW"/>
<dbReference type="PANTHER" id="PTHR14049">
    <property type="entry name" value="LEPRECAN 1"/>
    <property type="match status" value="1"/>
</dbReference>
<evidence type="ECO:0000259" key="14">
    <source>
        <dbReference type="PROSITE" id="PS51471"/>
    </source>
</evidence>
<dbReference type="InParanoid" id="A7RU51"/>
<dbReference type="PROSITE" id="PS51471">
    <property type="entry name" value="FE2OG_OXY"/>
    <property type="match status" value="1"/>
</dbReference>
<dbReference type="Pfam" id="PF13640">
    <property type="entry name" value="2OG-FeII_Oxy_3"/>
    <property type="match status" value="1"/>
</dbReference>
<evidence type="ECO:0000313" key="15">
    <source>
        <dbReference type="EMBL" id="EDO45024.1"/>
    </source>
</evidence>
<dbReference type="GO" id="GO:0005506">
    <property type="term" value="F:iron ion binding"/>
    <property type="evidence" value="ECO:0007669"/>
    <property type="project" value="InterPro"/>
</dbReference>
<keyword evidence="8" id="KW-0802">TPR repeat</keyword>
<dbReference type="GO" id="GO:0019797">
    <property type="term" value="F:procollagen-proline 3-dioxygenase activity"/>
    <property type="evidence" value="ECO:0007669"/>
    <property type="project" value="UniProtKB-EC"/>
</dbReference>
<evidence type="ECO:0000256" key="7">
    <source>
        <dbReference type="ARBA" id="ARBA00022737"/>
    </source>
</evidence>
<dbReference type="AlphaFoldDB" id="A7RU51"/>
<evidence type="ECO:0000256" key="12">
    <source>
        <dbReference type="ARBA" id="ARBA00023004"/>
    </source>
</evidence>
<dbReference type="Pfam" id="PF23557">
    <property type="entry name" value="TPR_leprecan"/>
    <property type="match status" value="1"/>
</dbReference>
<keyword evidence="6" id="KW-0732">Signal</keyword>
<evidence type="ECO:0000256" key="6">
    <source>
        <dbReference type="ARBA" id="ARBA00022729"/>
    </source>
</evidence>
<dbReference type="FunFam" id="2.60.120.620:FF:000003">
    <property type="entry name" value="Prolyl 3-hydroxylase 2"/>
    <property type="match status" value="1"/>
</dbReference>
<name>A7RU51_NEMVE</name>
<keyword evidence="12" id="KW-0408">Iron</keyword>
<keyword evidence="9" id="KW-0256">Endoplasmic reticulum</keyword>
<reference evidence="15 16" key="1">
    <citation type="journal article" date="2007" name="Science">
        <title>Sea anemone genome reveals ancestral eumetazoan gene repertoire and genomic organization.</title>
        <authorList>
            <person name="Putnam N.H."/>
            <person name="Srivastava M."/>
            <person name="Hellsten U."/>
            <person name="Dirks B."/>
            <person name="Chapman J."/>
            <person name="Salamov A."/>
            <person name="Terry A."/>
            <person name="Shapiro H."/>
            <person name="Lindquist E."/>
            <person name="Kapitonov V.V."/>
            <person name="Jurka J."/>
            <person name="Genikhovich G."/>
            <person name="Grigoriev I.V."/>
            <person name="Lucas S.M."/>
            <person name="Steele R.E."/>
            <person name="Finnerty J.R."/>
            <person name="Technau U."/>
            <person name="Martindale M.Q."/>
            <person name="Rokhsar D.S."/>
        </authorList>
    </citation>
    <scope>NUCLEOTIDE SEQUENCE [LARGE SCALE GENOMIC DNA]</scope>
    <source>
        <strain evidence="16">CH2 X CH6</strain>
    </source>
</reference>
<evidence type="ECO:0000256" key="4">
    <source>
        <dbReference type="ARBA" id="ARBA00012262"/>
    </source>
</evidence>
<dbReference type="GO" id="GO:0032963">
    <property type="term" value="P:collagen metabolic process"/>
    <property type="evidence" value="ECO:0007669"/>
    <property type="project" value="InterPro"/>
</dbReference>